<comment type="subcellular location">
    <subcellularLocation>
        <location evidence="1 5">Periplasm</location>
    </subcellularLocation>
</comment>
<dbReference type="PANTHER" id="PTHR36842:SF1">
    <property type="entry name" value="PROTEIN TOLB"/>
    <property type="match status" value="1"/>
</dbReference>
<keyword evidence="3 5" id="KW-0732">Signal</keyword>
<feature type="signal peptide" evidence="5">
    <location>
        <begin position="1"/>
        <end position="22"/>
    </location>
</feature>
<evidence type="ECO:0000256" key="3">
    <source>
        <dbReference type="ARBA" id="ARBA00022729"/>
    </source>
</evidence>
<evidence type="ECO:0000313" key="8">
    <source>
        <dbReference type="Proteomes" id="UP000184346"/>
    </source>
</evidence>
<dbReference type="GO" id="GO:0051301">
    <property type="term" value="P:cell division"/>
    <property type="evidence" value="ECO:0007669"/>
    <property type="project" value="UniProtKB-UniRule"/>
</dbReference>
<dbReference type="Pfam" id="PF04052">
    <property type="entry name" value="TolB_N"/>
    <property type="match status" value="1"/>
</dbReference>
<dbReference type="InterPro" id="IPR011042">
    <property type="entry name" value="6-blade_b-propeller_TolB-like"/>
</dbReference>
<protein>
    <recommendedName>
        <fullName evidence="5">Tol-Pal system protein TolB</fullName>
    </recommendedName>
</protein>
<keyword evidence="5" id="KW-0132">Cell division</keyword>
<dbReference type="Pfam" id="PF07676">
    <property type="entry name" value="PD40"/>
    <property type="match status" value="4"/>
</dbReference>
<evidence type="ECO:0000256" key="4">
    <source>
        <dbReference type="ARBA" id="ARBA00022764"/>
    </source>
</evidence>
<dbReference type="AlphaFoldDB" id="A0A1M4XEI1"/>
<dbReference type="InterPro" id="IPR014167">
    <property type="entry name" value="Tol-Pal_TolB"/>
</dbReference>
<evidence type="ECO:0000256" key="2">
    <source>
        <dbReference type="ARBA" id="ARBA00009820"/>
    </source>
</evidence>
<feature type="domain" description="TolB N-terminal" evidence="6">
    <location>
        <begin position="24"/>
        <end position="126"/>
    </location>
</feature>
<evidence type="ECO:0000256" key="1">
    <source>
        <dbReference type="ARBA" id="ARBA00004418"/>
    </source>
</evidence>
<keyword evidence="8" id="KW-1185">Reference proteome</keyword>
<comment type="similarity">
    <text evidence="2 5">Belongs to the TolB family.</text>
</comment>
<dbReference type="STRING" id="1121942.SAMN02745148_01430"/>
<evidence type="ECO:0000313" key="7">
    <source>
        <dbReference type="EMBL" id="SHE91838.1"/>
    </source>
</evidence>
<dbReference type="Proteomes" id="UP000184346">
    <property type="component" value="Unassembled WGS sequence"/>
</dbReference>
<dbReference type="Gene3D" id="2.120.10.30">
    <property type="entry name" value="TolB, C-terminal domain"/>
    <property type="match status" value="1"/>
</dbReference>
<dbReference type="OrthoDB" id="9802240at2"/>
<evidence type="ECO:0000259" key="6">
    <source>
        <dbReference type="Pfam" id="PF04052"/>
    </source>
</evidence>
<evidence type="ECO:0000256" key="5">
    <source>
        <dbReference type="HAMAP-Rule" id="MF_00671"/>
    </source>
</evidence>
<dbReference type="RefSeq" id="WP_072821193.1">
    <property type="nucleotide sequence ID" value="NZ_FQUJ01000005.1"/>
</dbReference>
<reference evidence="7 8" key="1">
    <citation type="submission" date="2016-11" db="EMBL/GenBank/DDBJ databases">
        <authorList>
            <person name="Jaros S."/>
            <person name="Januszkiewicz K."/>
            <person name="Wedrychowicz H."/>
        </authorList>
    </citation>
    <scope>NUCLEOTIDE SEQUENCE [LARGE SCALE GENOMIC DNA]</scope>
    <source>
        <strain evidence="7 8">DSM 19980</strain>
    </source>
</reference>
<dbReference type="GO" id="GO:0017038">
    <property type="term" value="P:protein import"/>
    <property type="evidence" value="ECO:0007669"/>
    <property type="project" value="InterPro"/>
</dbReference>
<dbReference type="SUPFAM" id="SSF52964">
    <property type="entry name" value="TolB, N-terminal domain"/>
    <property type="match status" value="1"/>
</dbReference>
<dbReference type="EMBL" id="FQUJ01000005">
    <property type="protein sequence ID" value="SHE91838.1"/>
    <property type="molecule type" value="Genomic_DNA"/>
</dbReference>
<keyword evidence="4 5" id="KW-0574">Periplasm</keyword>
<feature type="chain" id="PRO_5013405578" description="Tol-Pal system protein TolB" evidence="5">
    <location>
        <begin position="23"/>
        <end position="430"/>
    </location>
</feature>
<gene>
    <name evidence="5" type="primary">tolB</name>
    <name evidence="7" type="ORF">SAMN02745148_01430</name>
</gene>
<name>A0A1M4XEI1_9GAMM</name>
<dbReference type="PANTHER" id="PTHR36842">
    <property type="entry name" value="PROTEIN TOLB HOMOLOG"/>
    <property type="match status" value="1"/>
</dbReference>
<dbReference type="NCBIfam" id="TIGR02800">
    <property type="entry name" value="propeller_TolB"/>
    <property type="match status" value="1"/>
</dbReference>
<proteinExistence type="inferred from homology"/>
<sequence precursor="true">MKRVPAVLVALLLLLFSSLASADLTIEITKGSDRAVPIAIVPFASQAQGNLPEDIAQIVNDDLARSGQFSPLSRSSLIASPSSSEEVNYRDWRAVDSNYLVVGQVSQEGNDYRIQFELMDVYGERRMLGEVVTVGRDQLRSAAHYISDQVFEAVTGIRGAFSTQIAYVTAQGAADSRRYGLHVADADGHNSQQILTSDEPILSPAWSPDGNKLAYVSFETGRPSIYIQNLANSQRVRATSFEGINGAPAWSPDGRKLAMSLSKDGQPEIYVMDIASRDFRRLTNNSAIDTEPDWSPDGDSLLFTSDRSGGPQLYRHDLSSGESKRITFTGNYNSRGRFSPVEETIFMIHRASDGYHVAKKDMETDRLTILTESRWDESPSVAPNGSMVIFATQEGNRGVLGVVSADGKASYRLPSAQGDVREPAWSPFMN</sequence>
<comment type="function">
    <text evidence="5">Part of the Tol-Pal system, which plays a role in outer membrane invagination during cell division and is important for maintaining outer membrane integrity.</text>
</comment>
<dbReference type="SUPFAM" id="SSF69304">
    <property type="entry name" value="Tricorn protease N-terminal domain"/>
    <property type="match status" value="1"/>
</dbReference>
<organism evidence="7 8">
    <name type="scientific">Modicisalibacter ilicicola DSM 19980</name>
    <dbReference type="NCBI Taxonomy" id="1121942"/>
    <lineage>
        <taxon>Bacteria</taxon>
        <taxon>Pseudomonadati</taxon>
        <taxon>Pseudomonadota</taxon>
        <taxon>Gammaproteobacteria</taxon>
        <taxon>Oceanospirillales</taxon>
        <taxon>Halomonadaceae</taxon>
        <taxon>Modicisalibacter</taxon>
    </lineage>
</organism>
<dbReference type="GO" id="GO:0042597">
    <property type="term" value="C:periplasmic space"/>
    <property type="evidence" value="ECO:0007669"/>
    <property type="project" value="UniProtKB-SubCell"/>
</dbReference>
<dbReference type="InterPro" id="IPR011659">
    <property type="entry name" value="WD40"/>
</dbReference>
<accession>A0A1M4XEI1</accession>
<dbReference type="Gene3D" id="3.40.50.10070">
    <property type="entry name" value="TolB, N-terminal domain"/>
    <property type="match status" value="1"/>
</dbReference>
<keyword evidence="5" id="KW-0131">Cell cycle</keyword>
<dbReference type="HAMAP" id="MF_00671">
    <property type="entry name" value="TolB"/>
    <property type="match status" value="1"/>
</dbReference>
<comment type="subunit">
    <text evidence="5">The Tol-Pal system is composed of five core proteins: the inner membrane proteins TolA, TolQ and TolR, the periplasmic protein TolB and the outer membrane protein Pal. They form a network linking the inner and outer membranes and the peptidoglycan layer.</text>
</comment>
<dbReference type="InterPro" id="IPR007195">
    <property type="entry name" value="TolB_N"/>
</dbReference>